<dbReference type="PANTHER" id="PTHR46696">
    <property type="entry name" value="P450, PUTATIVE (EUROFUNG)-RELATED"/>
    <property type="match status" value="1"/>
</dbReference>
<keyword evidence="3" id="KW-0349">Heme</keyword>
<dbReference type="Gene3D" id="1.10.630.10">
    <property type="entry name" value="Cytochrome P450"/>
    <property type="match status" value="1"/>
</dbReference>
<evidence type="ECO:0000256" key="1">
    <source>
        <dbReference type="ARBA" id="ARBA00001971"/>
    </source>
</evidence>
<evidence type="ECO:0000313" key="9">
    <source>
        <dbReference type="Proteomes" id="UP001221686"/>
    </source>
</evidence>
<keyword evidence="5" id="KW-0560">Oxidoreductase</keyword>
<comment type="caution">
    <text evidence="8">The sequence shown here is derived from an EMBL/GenBank/DDBJ whole genome shotgun (WGS) entry which is preliminary data.</text>
</comment>
<sequence>MSIDSSSSSNEPVLDYPLPLPSALEPPAEWAKLRAGCPIAHVRLPSGDSAVLLTRYQDVRQVLADPRFTRQLGKEGAARISEEPGGVFESQEAASLTEGHERWRRLLAKSFTAKRVSAMQPRIEAMADQLIDEMVQQGAPADLMAALAFPLPVWVICELLGIPSIDRDKLAHWSNAMLNLSQFTRQEMEAAQAEFSAYMSMHIAAKRAAPGEDLLSELVAAVDEGHPLTELELMMIGQGILVAGHETTSNTIAKMMGMLLGDRERWELLVADPSLVRTTVEEALRFDANAGFGLPRFITEELEVAGQTLPPGTTVICSMAAANRDEQAFERADTMDLRRSPNAHLTFGAGPYSCVGQALARTELQTVLNALLRRLPTLALAVPASDLARREGLLIGGLERVPVRW</sequence>
<proteinExistence type="inferred from homology"/>
<keyword evidence="6" id="KW-0408">Iron</keyword>
<dbReference type="PRINTS" id="PR00359">
    <property type="entry name" value="BP450"/>
</dbReference>
<dbReference type="InterPro" id="IPR002397">
    <property type="entry name" value="Cyt_P450_B"/>
</dbReference>
<comment type="similarity">
    <text evidence="2">Belongs to the cytochrome P450 family.</text>
</comment>
<evidence type="ECO:0000256" key="6">
    <source>
        <dbReference type="ARBA" id="ARBA00023004"/>
    </source>
</evidence>
<organism evidence="8 9">
    <name type="scientific">Nannocystis bainbridge</name>
    <dbReference type="NCBI Taxonomy" id="2995303"/>
    <lineage>
        <taxon>Bacteria</taxon>
        <taxon>Pseudomonadati</taxon>
        <taxon>Myxococcota</taxon>
        <taxon>Polyangia</taxon>
        <taxon>Nannocystales</taxon>
        <taxon>Nannocystaceae</taxon>
        <taxon>Nannocystis</taxon>
    </lineage>
</organism>
<evidence type="ECO:0000256" key="3">
    <source>
        <dbReference type="ARBA" id="ARBA00022617"/>
    </source>
</evidence>
<evidence type="ECO:0000256" key="5">
    <source>
        <dbReference type="ARBA" id="ARBA00023002"/>
    </source>
</evidence>
<evidence type="ECO:0000256" key="4">
    <source>
        <dbReference type="ARBA" id="ARBA00022723"/>
    </source>
</evidence>
<gene>
    <name evidence="8" type="ORF">POL25_14230</name>
</gene>
<dbReference type="SUPFAM" id="SSF48264">
    <property type="entry name" value="Cytochrome P450"/>
    <property type="match status" value="1"/>
</dbReference>
<dbReference type="InterPro" id="IPR036396">
    <property type="entry name" value="Cyt_P450_sf"/>
</dbReference>
<keyword evidence="7" id="KW-0503">Monooxygenase</keyword>
<name>A0ABT5DWP4_9BACT</name>
<keyword evidence="4" id="KW-0479">Metal-binding</keyword>
<dbReference type="InterPro" id="IPR001128">
    <property type="entry name" value="Cyt_P450"/>
</dbReference>
<reference evidence="8 9" key="1">
    <citation type="submission" date="2022-11" db="EMBL/GenBank/DDBJ databases">
        <title>Minimal conservation of predation-associated metabolite biosynthetic gene clusters underscores biosynthetic potential of Myxococcota including descriptions for ten novel species: Archangium lansinium sp. nov., Myxococcus landrumus sp. nov., Nannocystis bai.</title>
        <authorList>
            <person name="Ahearne A."/>
            <person name="Stevens C."/>
            <person name="Dowd S."/>
        </authorList>
    </citation>
    <scope>NUCLEOTIDE SEQUENCE [LARGE SCALE GENOMIC DNA]</scope>
    <source>
        <strain evidence="8 9">BB15-2</strain>
    </source>
</reference>
<dbReference type="RefSeq" id="WP_272086540.1">
    <property type="nucleotide sequence ID" value="NZ_JAQNDL010000001.1"/>
</dbReference>
<protein>
    <submittedName>
        <fullName evidence="8">Cytochrome P450</fullName>
    </submittedName>
</protein>
<dbReference type="PANTHER" id="PTHR46696:SF5">
    <property type="entry name" value="CYTOCHROME P450 BJ-1"/>
    <property type="match status" value="1"/>
</dbReference>
<evidence type="ECO:0000256" key="7">
    <source>
        <dbReference type="ARBA" id="ARBA00023033"/>
    </source>
</evidence>
<dbReference type="EMBL" id="JAQNDL010000001">
    <property type="protein sequence ID" value="MDC0718060.1"/>
    <property type="molecule type" value="Genomic_DNA"/>
</dbReference>
<keyword evidence="9" id="KW-1185">Reference proteome</keyword>
<evidence type="ECO:0000256" key="2">
    <source>
        <dbReference type="ARBA" id="ARBA00010617"/>
    </source>
</evidence>
<comment type="cofactor">
    <cofactor evidence="1">
        <name>heme</name>
        <dbReference type="ChEBI" id="CHEBI:30413"/>
    </cofactor>
</comment>
<accession>A0ABT5DWP4</accession>
<dbReference type="PRINTS" id="PR00385">
    <property type="entry name" value="P450"/>
</dbReference>
<dbReference type="CDD" id="cd11031">
    <property type="entry name" value="Cyp158A-like"/>
    <property type="match status" value="1"/>
</dbReference>
<evidence type="ECO:0000313" key="8">
    <source>
        <dbReference type="EMBL" id="MDC0718060.1"/>
    </source>
</evidence>
<dbReference type="Pfam" id="PF00067">
    <property type="entry name" value="p450"/>
    <property type="match status" value="1"/>
</dbReference>
<dbReference type="Proteomes" id="UP001221686">
    <property type="component" value="Unassembled WGS sequence"/>
</dbReference>